<organism evidence="3 4">
    <name type="scientific">Glycomyces rhizosphaerae</name>
    <dbReference type="NCBI Taxonomy" id="2054422"/>
    <lineage>
        <taxon>Bacteria</taxon>
        <taxon>Bacillati</taxon>
        <taxon>Actinomycetota</taxon>
        <taxon>Actinomycetes</taxon>
        <taxon>Glycomycetales</taxon>
        <taxon>Glycomycetaceae</taxon>
        <taxon>Glycomyces</taxon>
    </lineage>
</organism>
<feature type="transmembrane region" description="Helical" evidence="2">
    <location>
        <begin position="6"/>
        <end position="23"/>
    </location>
</feature>
<comment type="caution">
    <text evidence="3">The sequence shown here is derived from an EMBL/GenBank/DDBJ whole genome shotgun (WGS) entry which is preliminary data.</text>
</comment>
<reference evidence="4" key="1">
    <citation type="journal article" date="2019" name="Int. J. Syst. Evol. Microbiol.">
        <title>The Global Catalogue of Microorganisms (GCM) 10K type strain sequencing project: providing services to taxonomists for standard genome sequencing and annotation.</title>
        <authorList>
            <consortium name="The Broad Institute Genomics Platform"/>
            <consortium name="The Broad Institute Genome Sequencing Center for Infectious Disease"/>
            <person name="Wu L."/>
            <person name="Ma J."/>
        </authorList>
    </citation>
    <scope>NUCLEOTIDE SEQUENCE [LARGE SCALE GENOMIC DNA]</scope>
    <source>
        <strain evidence="4">CGMCC 4.7396</strain>
    </source>
</reference>
<keyword evidence="2" id="KW-0812">Transmembrane</keyword>
<accession>A0ABV7Q0S3</accession>
<name>A0ABV7Q0S3_9ACTN</name>
<dbReference type="RefSeq" id="WP_387974954.1">
    <property type="nucleotide sequence ID" value="NZ_JBHRWO010000010.1"/>
</dbReference>
<dbReference type="EMBL" id="JBHRWO010000010">
    <property type="protein sequence ID" value="MFC3493133.1"/>
    <property type="molecule type" value="Genomic_DNA"/>
</dbReference>
<sequence>MTTAIVLGAIGMLLVFVIVRYGTPRARGRRAVERRKRREMAELRSRVAANARATYDRQFPRARRSRSGSTSYSGGTVTYGADSGSYGGSGCDSGGGDSGGGGGDGGGC</sequence>
<keyword evidence="2" id="KW-0472">Membrane</keyword>
<feature type="region of interest" description="Disordered" evidence="1">
    <location>
        <begin position="54"/>
        <end position="108"/>
    </location>
</feature>
<evidence type="ECO:0000256" key="2">
    <source>
        <dbReference type="SAM" id="Phobius"/>
    </source>
</evidence>
<protein>
    <recommendedName>
        <fullName evidence="5">TIGR04222 domain-containing membrane protein</fullName>
    </recommendedName>
</protein>
<evidence type="ECO:0000313" key="3">
    <source>
        <dbReference type="EMBL" id="MFC3493133.1"/>
    </source>
</evidence>
<feature type="compositionally biased region" description="Gly residues" evidence="1">
    <location>
        <begin position="85"/>
        <end position="108"/>
    </location>
</feature>
<evidence type="ECO:0000313" key="4">
    <source>
        <dbReference type="Proteomes" id="UP001595712"/>
    </source>
</evidence>
<keyword evidence="2" id="KW-1133">Transmembrane helix</keyword>
<evidence type="ECO:0000256" key="1">
    <source>
        <dbReference type="SAM" id="MobiDB-lite"/>
    </source>
</evidence>
<dbReference type="Proteomes" id="UP001595712">
    <property type="component" value="Unassembled WGS sequence"/>
</dbReference>
<proteinExistence type="predicted"/>
<feature type="compositionally biased region" description="Low complexity" evidence="1">
    <location>
        <begin position="67"/>
        <end position="84"/>
    </location>
</feature>
<evidence type="ECO:0008006" key="5">
    <source>
        <dbReference type="Google" id="ProtNLM"/>
    </source>
</evidence>
<keyword evidence="4" id="KW-1185">Reference proteome</keyword>
<gene>
    <name evidence="3" type="ORF">ACFO8M_11620</name>
</gene>